<organism evidence="1 2">
    <name type="scientific">Ancylomarina longa</name>
    <dbReference type="NCBI Taxonomy" id="2487017"/>
    <lineage>
        <taxon>Bacteria</taxon>
        <taxon>Pseudomonadati</taxon>
        <taxon>Bacteroidota</taxon>
        <taxon>Bacteroidia</taxon>
        <taxon>Marinilabiliales</taxon>
        <taxon>Marinifilaceae</taxon>
        <taxon>Ancylomarina</taxon>
    </lineage>
</organism>
<gene>
    <name evidence="1" type="ORF">DLK05_00345</name>
</gene>
<dbReference type="Proteomes" id="UP000282985">
    <property type="component" value="Unassembled WGS sequence"/>
</dbReference>
<comment type="caution">
    <text evidence="1">The sequence shown here is derived from an EMBL/GenBank/DDBJ whole genome shotgun (WGS) entry which is preliminary data.</text>
</comment>
<proteinExistence type="predicted"/>
<dbReference type="OrthoDB" id="1115578at2"/>
<keyword evidence="2" id="KW-1185">Reference proteome</keyword>
<dbReference type="AlphaFoldDB" id="A0A434AZ20"/>
<protein>
    <submittedName>
        <fullName evidence="1">Uncharacterized protein</fullName>
    </submittedName>
</protein>
<dbReference type="RefSeq" id="WP_127341979.1">
    <property type="nucleotide sequence ID" value="NZ_RJJX01000001.1"/>
</dbReference>
<sequence>MNITSLNIPAGILNGIKAIETKKIIEPTIPIGIYLQEAENLVLWSTDDLNELAKVGITLQHISELRTRIDICRKVQTQWIHYKETQSEIEKRYKSKLEQAKHVRREIHHAFTFAFRNDSQLQALLKKSKQSNSLAHIVQDLSDLHAIGEHNKDLLEKISFNFDLLNKTKNLSGKLGSLAADYHGSINQRKENKGFRDKTYTYLKHLVDEIRDAGKFVFKKDKNRLPGYLIGYYSKKKAILHKI</sequence>
<dbReference type="EMBL" id="RJJX01000001">
    <property type="protein sequence ID" value="RUT79840.1"/>
    <property type="molecule type" value="Genomic_DNA"/>
</dbReference>
<reference evidence="1 2" key="1">
    <citation type="submission" date="2018-11" db="EMBL/GenBank/DDBJ databases">
        <title>Parancylomarina longa gen. nov., sp. nov., isolated from sediments of southern Okinawa.</title>
        <authorList>
            <person name="Fu T."/>
        </authorList>
    </citation>
    <scope>NUCLEOTIDE SEQUENCE [LARGE SCALE GENOMIC DNA]</scope>
    <source>
        <strain evidence="1 2">T3-2 S1-C</strain>
    </source>
</reference>
<evidence type="ECO:0000313" key="1">
    <source>
        <dbReference type="EMBL" id="RUT79840.1"/>
    </source>
</evidence>
<accession>A0A434AZ20</accession>
<evidence type="ECO:0000313" key="2">
    <source>
        <dbReference type="Proteomes" id="UP000282985"/>
    </source>
</evidence>
<name>A0A434AZ20_9BACT</name>